<organism evidence="2 3">
    <name type="scientific">Cardiocondyla obscurior</name>
    <dbReference type="NCBI Taxonomy" id="286306"/>
    <lineage>
        <taxon>Eukaryota</taxon>
        <taxon>Metazoa</taxon>
        <taxon>Ecdysozoa</taxon>
        <taxon>Arthropoda</taxon>
        <taxon>Hexapoda</taxon>
        <taxon>Insecta</taxon>
        <taxon>Pterygota</taxon>
        <taxon>Neoptera</taxon>
        <taxon>Endopterygota</taxon>
        <taxon>Hymenoptera</taxon>
        <taxon>Apocrita</taxon>
        <taxon>Aculeata</taxon>
        <taxon>Formicoidea</taxon>
        <taxon>Formicidae</taxon>
        <taxon>Myrmicinae</taxon>
        <taxon>Cardiocondyla</taxon>
    </lineage>
</organism>
<reference evidence="2 3" key="1">
    <citation type="submission" date="2023-03" db="EMBL/GenBank/DDBJ databases">
        <title>High recombination rates correlate with genetic variation in Cardiocondyla obscurior ants.</title>
        <authorList>
            <person name="Errbii M."/>
        </authorList>
    </citation>
    <scope>NUCLEOTIDE SEQUENCE [LARGE SCALE GENOMIC DNA]</scope>
    <source>
        <strain evidence="2">Alpha-2009</strain>
        <tissue evidence="2">Whole body</tissue>
    </source>
</reference>
<dbReference type="EMBL" id="JADYXP020000005">
    <property type="protein sequence ID" value="KAL0123469.1"/>
    <property type="molecule type" value="Genomic_DNA"/>
</dbReference>
<evidence type="ECO:0000313" key="3">
    <source>
        <dbReference type="Proteomes" id="UP001430953"/>
    </source>
</evidence>
<dbReference type="AlphaFoldDB" id="A0AAW2G8A6"/>
<feature type="region of interest" description="Disordered" evidence="1">
    <location>
        <begin position="186"/>
        <end position="213"/>
    </location>
</feature>
<feature type="compositionally biased region" description="Polar residues" evidence="1">
    <location>
        <begin position="198"/>
        <end position="213"/>
    </location>
</feature>
<accession>A0AAW2G8A6</accession>
<proteinExistence type="predicted"/>
<gene>
    <name evidence="2" type="ORF">PUN28_005761</name>
</gene>
<protein>
    <submittedName>
        <fullName evidence="2">Uncharacterized protein</fullName>
    </submittedName>
</protein>
<name>A0AAW2G8A6_9HYME</name>
<dbReference type="Proteomes" id="UP001430953">
    <property type="component" value="Unassembled WGS sequence"/>
</dbReference>
<evidence type="ECO:0000256" key="1">
    <source>
        <dbReference type="SAM" id="MobiDB-lite"/>
    </source>
</evidence>
<evidence type="ECO:0000313" key="2">
    <source>
        <dbReference type="EMBL" id="KAL0123469.1"/>
    </source>
</evidence>
<comment type="caution">
    <text evidence="2">The sequence shown here is derived from an EMBL/GenBank/DDBJ whole genome shotgun (WGS) entry which is preliminary data.</text>
</comment>
<sequence>MGARGGFAVTEIIRRRFTGLHTPRRATTRTVINSSTSRKGAYALSFSAIYRHSDASCDRVDYRPLSEMQDHSAFRRVSKDEKRAPTFTDEPVAREITTKLKRRRKTRTDRKPTPLLFGPVASCASGLCAANVPRAEAGYPRNIVPDYLDLYDVTFWRKPVGIEIWHGLTALVGIDRLIDQPWKGASLDRSETYPPRGTSVNTLTSEGTQLTRR</sequence>
<keyword evidence="3" id="KW-1185">Reference proteome</keyword>